<keyword evidence="2 9" id="KW-0479">Metal-binding</keyword>
<evidence type="ECO:0000256" key="8">
    <source>
        <dbReference type="ARBA" id="ARBA00023211"/>
    </source>
</evidence>
<evidence type="ECO:0000256" key="7">
    <source>
        <dbReference type="ARBA" id="ARBA00023118"/>
    </source>
</evidence>
<evidence type="ECO:0000256" key="9">
    <source>
        <dbReference type="RuleBase" id="RU365022"/>
    </source>
</evidence>
<keyword evidence="7 9" id="KW-0051">Antiviral defense</keyword>
<keyword evidence="3 9" id="KW-0378">Hydrolase</keyword>
<evidence type="ECO:0000256" key="3">
    <source>
        <dbReference type="ARBA" id="ARBA00022801"/>
    </source>
</evidence>
<dbReference type="InterPro" id="IPR011604">
    <property type="entry name" value="PDDEXK-like_dom_sf"/>
</dbReference>
<dbReference type="PANTHER" id="PTHR37168">
    <property type="entry name" value="CRISPR-ASSOCIATED EXONUCLEASE CAS4"/>
    <property type="match status" value="1"/>
</dbReference>
<name>A0ABZ2EJJ5_9BACT</name>
<evidence type="ECO:0000313" key="11">
    <source>
        <dbReference type="EMBL" id="WWC83723.1"/>
    </source>
</evidence>
<keyword evidence="8 9" id="KW-0464">Manganese</keyword>
<dbReference type="NCBIfam" id="TIGR00372">
    <property type="entry name" value="cas4"/>
    <property type="match status" value="1"/>
</dbReference>
<dbReference type="EMBL" id="CP144143">
    <property type="protein sequence ID" value="WWC83723.1"/>
    <property type="molecule type" value="Genomic_DNA"/>
</dbReference>
<evidence type="ECO:0000256" key="6">
    <source>
        <dbReference type="ARBA" id="ARBA00023014"/>
    </source>
</evidence>
<dbReference type="EC" id="3.1.12.1" evidence="9"/>
<dbReference type="RefSeq" id="WP_409965461.1">
    <property type="nucleotide sequence ID" value="NZ_CP144143.1"/>
</dbReference>
<reference evidence="12" key="1">
    <citation type="submission" date="2024-01" db="EMBL/GenBank/DDBJ databases">
        <title>Mycovorax composti gen. nov. sp. nov., a member of the family Chitinophagaceae isolated from button mushroom compost.</title>
        <authorList>
            <person name="Thai M."/>
            <person name="Bell T.L."/>
            <person name="Kertesz M.A."/>
        </authorList>
    </citation>
    <scope>NUCLEOTIDE SEQUENCE [LARGE SCALE GENOMIC DNA]</scope>
    <source>
        <strain evidence="12">C216</strain>
    </source>
</reference>
<organism evidence="11 12">
    <name type="scientific">Mycovorax composti</name>
    <dbReference type="NCBI Taxonomy" id="2962693"/>
    <lineage>
        <taxon>Bacteria</taxon>
        <taxon>Pseudomonadati</taxon>
        <taxon>Bacteroidota</taxon>
        <taxon>Chitinophagia</taxon>
        <taxon>Chitinophagales</taxon>
        <taxon>Chitinophagaceae</taxon>
        <taxon>Mycovorax</taxon>
    </lineage>
</organism>
<comment type="cofactor">
    <cofactor evidence="9">
        <name>iron-sulfur cluster</name>
        <dbReference type="ChEBI" id="CHEBI:30408"/>
    </cofactor>
</comment>
<evidence type="ECO:0000256" key="1">
    <source>
        <dbReference type="ARBA" id="ARBA00022722"/>
    </source>
</evidence>
<dbReference type="Proteomes" id="UP001321305">
    <property type="component" value="Chromosome"/>
</dbReference>
<evidence type="ECO:0000256" key="5">
    <source>
        <dbReference type="ARBA" id="ARBA00023004"/>
    </source>
</evidence>
<evidence type="ECO:0000256" key="2">
    <source>
        <dbReference type="ARBA" id="ARBA00022723"/>
    </source>
</evidence>
<accession>A0ABZ2EJJ5</accession>
<keyword evidence="1 9" id="KW-0540">Nuclease</keyword>
<comment type="function">
    <text evidence="9">CRISPR (clustered regularly interspaced short palindromic repeat) is an adaptive immune system that provides protection against mobile genetic elements (viruses, transposable elements and conjugative plasmids). CRISPR clusters contain sequences complementary to antecedent mobile elements and target invading nucleic acids. CRISPR clusters are transcribed and processed into CRISPR RNA (crRNA).</text>
</comment>
<evidence type="ECO:0000256" key="4">
    <source>
        <dbReference type="ARBA" id="ARBA00022839"/>
    </source>
</evidence>
<comment type="similarity">
    <text evidence="9">Belongs to the CRISPR-associated exonuclease Cas4 family.</text>
</comment>
<keyword evidence="6 9" id="KW-0411">Iron-sulfur</keyword>
<dbReference type="Gene3D" id="3.90.320.10">
    <property type="match status" value="1"/>
</dbReference>
<evidence type="ECO:0000259" key="10">
    <source>
        <dbReference type="Pfam" id="PF01930"/>
    </source>
</evidence>
<comment type="cofactor">
    <cofactor evidence="9">
        <name>Mg(2+)</name>
        <dbReference type="ChEBI" id="CHEBI:18420"/>
    </cofactor>
    <cofactor evidence="9">
        <name>Mn(2+)</name>
        <dbReference type="ChEBI" id="CHEBI:29035"/>
    </cofactor>
    <text evidence="9">Mg(2+) or Mn(2+) required for ssDNA cleavage activity.</text>
</comment>
<dbReference type="PANTHER" id="PTHR37168:SF1">
    <property type="entry name" value="CRISPR-ASSOCIATED EXONUCLEASE CAS4"/>
    <property type="match status" value="1"/>
</dbReference>
<feature type="domain" description="DUF83" evidence="10">
    <location>
        <begin position="5"/>
        <end position="172"/>
    </location>
</feature>
<evidence type="ECO:0000313" key="12">
    <source>
        <dbReference type="Proteomes" id="UP001321305"/>
    </source>
</evidence>
<protein>
    <recommendedName>
        <fullName evidence="9">CRISPR-associated exonuclease Cas4</fullName>
        <ecNumber evidence="9">3.1.12.1</ecNumber>
    </recommendedName>
</protein>
<keyword evidence="12" id="KW-1185">Reference proteome</keyword>
<dbReference type="InterPro" id="IPR022765">
    <property type="entry name" value="Dna2/Cas4_DUF83"/>
</dbReference>
<dbReference type="InterPro" id="IPR013343">
    <property type="entry name" value="CRISPR-assoc_prot_Cas4"/>
</dbReference>
<keyword evidence="5 9" id="KW-0408">Iron</keyword>
<gene>
    <name evidence="11" type="ORF">PIECOFPK_01449</name>
</gene>
<sequence>MNINATLINLYRVCPRECWLHANGIRMEHTSEVVADGKLLHETSYTDRSKKYSELSIEASFGSNSLYGKIDFYDAKRKIIHETKRSDKVEDAHIWQVKFYLWLLQLNGIEGAKGVIDYPIFRQTEEVFLSESDIKTLKRFVNEIYELLQSDQCPTVINAKICKSCSYYELCYVNE</sequence>
<dbReference type="Pfam" id="PF01930">
    <property type="entry name" value="Cas_Cas4"/>
    <property type="match status" value="1"/>
</dbReference>
<proteinExistence type="inferred from homology"/>
<keyword evidence="4 9" id="KW-0269">Exonuclease</keyword>